<dbReference type="EMBL" id="VZDO01000002">
    <property type="protein sequence ID" value="KAB0681786.1"/>
    <property type="molecule type" value="Genomic_DNA"/>
</dbReference>
<dbReference type="InterPro" id="IPR010415">
    <property type="entry name" value="LpxI_C"/>
</dbReference>
<name>A0A7V7TY00_9HYPH</name>
<dbReference type="PANTHER" id="PTHR39962">
    <property type="entry name" value="BLL4848 PROTEIN"/>
    <property type="match status" value="1"/>
</dbReference>
<reference evidence="3 4" key="1">
    <citation type="submission" date="2019-09" db="EMBL/GenBank/DDBJ databases">
        <title>YIM 132180 draft genome.</title>
        <authorList>
            <person name="Zhang K."/>
        </authorList>
    </citation>
    <scope>NUCLEOTIDE SEQUENCE [LARGE SCALE GENOMIC DNA]</scope>
    <source>
        <strain evidence="3 4">YIM 132180</strain>
    </source>
</reference>
<proteinExistence type="predicted"/>
<accession>A0A7V7TY00</accession>
<feature type="domain" description="LpxI C-terminal" evidence="1">
    <location>
        <begin position="149"/>
        <end position="284"/>
    </location>
</feature>
<dbReference type="Pfam" id="PF17930">
    <property type="entry name" value="LpxI_N"/>
    <property type="match status" value="1"/>
</dbReference>
<dbReference type="Proteomes" id="UP000432089">
    <property type="component" value="Unassembled WGS sequence"/>
</dbReference>
<sequence length="291" mass="30472">MTPAAGIAPDRPGEPIGIAAGGGILPRIVVDAALRGGWTPHVLSIADGIDAEWSGHPARRMAWGQLGDGLRWLGAAGVRKLVLCGTVSVRPDFRSILPTLHTLLMLRQIFAVIRGGDDNLLRAATKTFEARGFQVVAVQAIAPELVAAEGTIAGPPLQKDDEAAISRGFAAARALGQLDIGQAAVASRDRVIALEGIEGTREMLARVADLRARGRVGRHERCVLVKCRKPAQDDRFDLPSIGASTLDEAAGAGLVGIALSAGHSLLLGIDDIARGARAKGIFVVGRRDDRP</sequence>
<protein>
    <submittedName>
        <fullName evidence="3">DUF1009 domain-containing protein</fullName>
    </submittedName>
</protein>
<keyword evidence="4" id="KW-1185">Reference proteome</keyword>
<evidence type="ECO:0000259" key="1">
    <source>
        <dbReference type="Pfam" id="PF06230"/>
    </source>
</evidence>
<dbReference type="RefSeq" id="WP_150968046.1">
    <property type="nucleotide sequence ID" value="NZ_VZDO01000002.1"/>
</dbReference>
<feature type="domain" description="LpxI N-terminal" evidence="2">
    <location>
        <begin position="16"/>
        <end position="145"/>
    </location>
</feature>
<gene>
    <name evidence="3" type="ORF">F6X38_02890</name>
</gene>
<evidence type="ECO:0000259" key="2">
    <source>
        <dbReference type="Pfam" id="PF17930"/>
    </source>
</evidence>
<dbReference type="InterPro" id="IPR043167">
    <property type="entry name" value="LpxI_C_sf"/>
</dbReference>
<dbReference type="InterPro" id="IPR041255">
    <property type="entry name" value="LpxI_N"/>
</dbReference>
<evidence type="ECO:0000313" key="4">
    <source>
        <dbReference type="Proteomes" id="UP000432089"/>
    </source>
</evidence>
<dbReference type="PANTHER" id="PTHR39962:SF1">
    <property type="entry name" value="LPXI FAMILY PROTEIN"/>
    <property type="match status" value="1"/>
</dbReference>
<dbReference type="Gene3D" id="3.40.140.80">
    <property type="match status" value="1"/>
</dbReference>
<evidence type="ECO:0000313" key="3">
    <source>
        <dbReference type="EMBL" id="KAB0681786.1"/>
    </source>
</evidence>
<organism evidence="3 4">
    <name type="scientific">Plantimonas leprariae</name>
    <dbReference type="NCBI Taxonomy" id="2615207"/>
    <lineage>
        <taxon>Bacteria</taxon>
        <taxon>Pseudomonadati</taxon>
        <taxon>Pseudomonadota</taxon>
        <taxon>Alphaproteobacteria</taxon>
        <taxon>Hyphomicrobiales</taxon>
        <taxon>Aurantimonadaceae</taxon>
        <taxon>Plantimonas</taxon>
    </lineage>
</organism>
<dbReference type="Gene3D" id="3.40.50.20">
    <property type="match status" value="1"/>
</dbReference>
<comment type="caution">
    <text evidence="3">The sequence shown here is derived from an EMBL/GenBank/DDBJ whole genome shotgun (WGS) entry which is preliminary data.</text>
</comment>
<dbReference type="Pfam" id="PF06230">
    <property type="entry name" value="LpxI_C"/>
    <property type="match status" value="1"/>
</dbReference>
<dbReference type="AlphaFoldDB" id="A0A7V7TY00"/>
<dbReference type="InterPro" id="IPR053174">
    <property type="entry name" value="LpxI"/>
</dbReference>